<protein>
    <submittedName>
        <fullName evidence="2">Putative glycosyl transferase</fullName>
    </submittedName>
</protein>
<dbReference type="GO" id="GO:0044010">
    <property type="term" value="P:single-species biofilm formation"/>
    <property type="evidence" value="ECO:0007669"/>
    <property type="project" value="TreeGrafter"/>
</dbReference>
<feature type="domain" description="Glycosyltransferase 2-like" evidence="1">
    <location>
        <begin position="7"/>
        <end position="172"/>
    </location>
</feature>
<dbReference type="PANTHER" id="PTHR43685">
    <property type="entry name" value="GLYCOSYLTRANSFERASE"/>
    <property type="match status" value="1"/>
</dbReference>
<dbReference type="SUPFAM" id="SSF53448">
    <property type="entry name" value="Nucleotide-diphospho-sugar transferases"/>
    <property type="match status" value="1"/>
</dbReference>
<accession>A0A238KPH1</accession>
<keyword evidence="3" id="KW-1185">Reference proteome</keyword>
<dbReference type="InterPro" id="IPR050834">
    <property type="entry name" value="Glycosyltransf_2"/>
</dbReference>
<dbReference type="EMBL" id="FXYE01000002">
    <property type="protein sequence ID" value="SMX44723.1"/>
    <property type="molecule type" value="Genomic_DNA"/>
</dbReference>
<dbReference type="OrthoDB" id="5291101at2"/>
<reference evidence="3" key="1">
    <citation type="submission" date="2017-05" db="EMBL/GenBank/DDBJ databases">
        <authorList>
            <person name="Rodrigo-Torres L."/>
            <person name="Arahal R. D."/>
            <person name="Lucena T."/>
        </authorList>
    </citation>
    <scope>NUCLEOTIDE SEQUENCE [LARGE SCALE GENOMIC DNA]</scope>
    <source>
        <strain evidence="3">CECT 8621</strain>
    </source>
</reference>
<dbReference type="AlphaFoldDB" id="A0A238KPH1"/>
<sequence>MAPSIALIIPVYNGGDVFKECVKAINAQTFDFTQKIVIDSSSTDGSGDVARANGFDVITIPKSTFDHGGARNTALKSVDADIVVMMTQDAILDRADSVAQLTSALMQEGVVAAFGRQLPHNDADPLAQFTRSQNYPPASYVTAKDDSHPAGFRKCFLSNSFAAYRVPALQEIGGFPERLIMGEDSYAAACFLNRGMKVAYVAEATVRHSHNYSIAEEFQRYFDIGVFHTSQHWMLDDFGTVHGEGRKFAMAQIRYLWANGTPFLIPKSIAASASKLIGYKLGRKHDQLGARLSRRLAMQKEYFRGS</sequence>
<name>A0A238KPH1_9RHOB</name>
<evidence type="ECO:0000259" key="1">
    <source>
        <dbReference type="Pfam" id="PF00535"/>
    </source>
</evidence>
<dbReference type="InterPro" id="IPR029044">
    <property type="entry name" value="Nucleotide-diphossugar_trans"/>
</dbReference>
<evidence type="ECO:0000313" key="3">
    <source>
        <dbReference type="Proteomes" id="UP000202922"/>
    </source>
</evidence>
<dbReference type="GO" id="GO:0016740">
    <property type="term" value="F:transferase activity"/>
    <property type="evidence" value="ECO:0007669"/>
    <property type="project" value="UniProtKB-KW"/>
</dbReference>
<proteinExistence type="predicted"/>
<dbReference type="RefSeq" id="WP_093967739.1">
    <property type="nucleotide sequence ID" value="NZ_FXYE01000002.1"/>
</dbReference>
<dbReference type="Proteomes" id="UP000202922">
    <property type="component" value="Unassembled WGS sequence"/>
</dbReference>
<dbReference type="InterPro" id="IPR001173">
    <property type="entry name" value="Glyco_trans_2-like"/>
</dbReference>
<keyword evidence="2" id="KW-0808">Transferase</keyword>
<dbReference type="Pfam" id="PF00535">
    <property type="entry name" value="Glycos_transf_2"/>
    <property type="match status" value="1"/>
</dbReference>
<organism evidence="2 3">
    <name type="scientific">Actibacterium lipolyticum</name>
    <dbReference type="NCBI Taxonomy" id="1524263"/>
    <lineage>
        <taxon>Bacteria</taxon>
        <taxon>Pseudomonadati</taxon>
        <taxon>Pseudomonadota</taxon>
        <taxon>Alphaproteobacteria</taxon>
        <taxon>Rhodobacterales</taxon>
        <taxon>Roseobacteraceae</taxon>
        <taxon>Actibacterium</taxon>
    </lineage>
</organism>
<dbReference type="PANTHER" id="PTHR43685:SF13">
    <property type="entry name" value="O ANTIGEN BIOSYNTHESIS RHAMNOSYLTRANSFERASE RFBN"/>
    <property type="match status" value="1"/>
</dbReference>
<dbReference type="Gene3D" id="3.90.550.10">
    <property type="entry name" value="Spore Coat Polysaccharide Biosynthesis Protein SpsA, Chain A"/>
    <property type="match status" value="1"/>
</dbReference>
<evidence type="ECO:0000313" key="2">
    <source>
        <dbReference type="EMBL" id="SMX44723.1"/>
    </source>
</evidence>
<gene>
    <name evidence="2" type="ORF">COL8621_02617</name>
</gene>